<evidence type="ECO:0000256" key="5">
    <source>
        <dbReference type="ARBA" id="ARBA00017594"/>
    </source>
</evidence>
<dbReference type="GO" id="GO:0044877">
    <property type="term" value="F:protein-containing complex binding"/>
    <property type="evidence" value="ECO:0007669"/>
    <property type="project" value="TreeGrafter"/>
</dbReference>
<dbReference type="Pfam" id="PF03800">
    <property type="entry name" value="Nuf2"/>
    <property type="match status" value="1"/>
</dbReference>
<dbReference type="PANTHER" id="PTHR21650">
    <property type="entry name" value="MEMBRALIN/KINETOCHORE PROTEIN NUF2"/>
    <property type="match status" value="1"/>
</dbReference>
<dbReference type="GO" id="GO:0051383">
    <property type="term" value="P:kinetochore organization"/>
    <property type="evidence" value="ECO:0007669"/>
    <property type="project" value="TreeGrafter"/>
</dbReference>
<evidence type="ECO:0000256" key="15">
    <source>
        <dbReference type="SAM" id="MobiDB-lite"/>
    </source>
</evidence>
<dbReference type="Gene3D" id="1.10.418.60">
    <property type="entry name" value="Ncd80 complex, Nuf2 subunit"/>
    <property type="match status" value="1"/>
</dbReference>
<evidence type="ECO:0000256" key="13">
    <source>
        <dbReference type="ARBA" id="ARBA00023328"/>
    </source>
</evidence>
<keyword evidence="6" id="KW-0158">Chromosome</keyword>
<evidence type="ECO:0000256" key="8">
    <source>
        <dbReference type="ARBA" id="ARBA00022776"/>
    </source>
</evidence>
<organism evidence="18 19">
    <name type="scientific">Rhizodiscina lignyota</name>
    <dbReference type="NCBI Taxonomy" id="1504668"/>
    <lineage>
        <taxon>Eukaryota</taxon>
        <taxon>Fungi</taxon>
        <taxon>Dikarya</taxon>
        <taxon>Ascomycota</taxon>
        <taxon>Pezizomycotina</taxon>
        <taxon>Dothideomycetes</taxon>
        <taxon>Pleosporomycetidae</taxon>
        <taxon>Aulographales</taxon>
        <taxon>Rhizodiscinaceae</taxon>
        <taxon>Rhizodiscina</taxon>
    </lineage>
</organism>
<feature type="compositionally biased region" description="Basic and acidic residues" evidence="15">
    <location>
        <begin position="375"/>
        <end position="394"/>
    </location>
</feature>
<evidence type="ECO:0000313" key="19">
    <source>
        <dbReference type="Proteomes" id="UP000799772"/>
    </source>
</evidence>
<keyword evidence="19" id="KW-1185">Reference proteome</keyword>
<evidence type="ECO:0000256" key="4">
    <source>
        <dbReference type="ARBA" id="ARBA00005498"/>
    </source>
</evidence>
<dbReference type="EMBL" id="ML978122">
    <property type="protein sequence ID" value="KAF2103376.1"/>
    <property type="molecule type" value="Genomic_DNA"/>
</dbReference>
<evidence type="ECO:0000256" key="7">
    <source>
        <dbReference type="ARBA" id="ARBA00022618"/>
    </source>
</evidence>
<evidence type="ECO:0000256" key="14">
    <source>
        <dbReference type="SAM" id="Coils"/>
    </source>
</evidence>
<keyword evidence="11" id="KW-0539">Nucleus</keyword>
<dbReference type="InterPro" id="IPR041112">
    <property type="entry name" value="Nuf2_DHR10-like"/>
</dbReference>
<accession>A0A9P4MA67</accession>
<keyword evidence="12" id="KW-0131">Cell cycle</keyword>
<dbReference type="GO" id="GO:0051301">
    <property type="term" value="P:cell division"/>
    <property type="evidence" value="ECO:0007669"/>
    <property type="project" value="UniProtKB-KW"/>
</dbReference>
<dbReference type="GO" id="GO:0051315">
    <property type="term" value="P:attachment of mitotic spindle microtubules to kinetochore"/>
    <property type="evidence" value="ECO:0007669"/>
    <property type="project" value="TreeGrafter"/>
</dbReference>
<keyword evidence="7" id="KW-0132">Cell division</keyword>
<dbReference type="OrthoDB" id="8194677at2759"/>
<dbReference type="InterPro" id="IPR005549">
    <property type="entry name" value="Kinetochore_Nuf2_N"/>
</dbReference>
<feature type="compositionally biased region" description="Polar residues" evidence="15">
    <location>
        <begin position="10"/>
        <end position="21"/>
    </location>
</feature>
<proteinExistence type="inferred from homology"/>
<gene>
    <name evidence="18" type="ORF">NA57DRAFT_31651</name>
</gene>
<comment type="caution">
    <text evidence="18">The sequence shown here is derived from an EMBL/GenBank/DDBJ whole genome shotgun (WGS) entry which is preliminary data.</text>
</comment>
<evidence type="ECO:0000256" key="12">
    <source>
        <dbReference type="ARBA" id="ARBA00023306"/>
    </source>
</evidence>
<dbReference type="GO" id="GO:0005634">
    <property type="term" value="C:nucleus"/>
    <property type="evidence" value="ECO:0007669"/>
    <property type="project" value="UniProtKB-SubCell"/>
</dbReference>
<feature type="domain" description="Kinetochore protein Nuf2 N-terminal" evidence="16">
    <location>
        <begin position="28"/>
        <end position="171"/>
    </location>
</feature>
<feature type="region of interest" description="Disordered" evidence="15">
    <location>
        <begin position="372"/>
        <end position="394"/>
    </location>
</feature>
<evidence type="ECO:0000256" key="11">
    <source>
        <dbReference type="ARBA" id="ARBA00023242"/>
    </source>
</evidence>
<feature type="region of interest" description="Disordered" evidence="15">
    <location>
        <begin position="1"/>
        <end position="27"/>
    </location>
</feature>
<feature type="coiled-coil region" evidence="14">
    <location>
        <begin position="279"/>
        <end position="306"/>
    </location>
</feature>
<keyword evidence="10 14" id="KW-0175">Coiled coil</keyword>
<comment type="function">
    <text evidence="1">Acts as a component of the essential kinetochore-associated NDC80 complex, which is required for chromosome segregation and spindle checkpoint activity.</text>
</comment>
<comment type="similarity">
    <text evidence="4">Belongs to the NUF2 family.</text>
</comment>
<keyword evidence="13" id="KW-0137">Centromere</keyword>
<name>A0A9P4MA67_9PEZI</name>
<evidence type="ECO:0000256" key="6">
    <source>
        <dbReference type="ARBA" id="ARBA00022454"/>
    </source>
</evidence>
<protein>
    <recommendedName>
        <fullName evidence="5">Probable kinetochore protein NUF2</fullName>
    </recommendedName>
</protein>
<keyword evidence="8" id="KW-0498">Mitosis</keyword>
<dbReference type="GO" id="GO:0031262">
    <property type="term" value="C:Ndc80 complex"/>
    <property type="evidence" value="ECO:0007669"/>
    <property type="project" value="InterPro"/>
</dbReference>
<comment type="subcellular location">
    <subcellularLocation>
        <location evidence="3">Chromosome</location>
        <location evidence="3">Centromere</location>
        <location evidence="3">Kinetochore</location>
    </subcellularLocation>
    <subcellularLocation>
        <location evidence="2">Nucleus</location>
    </subcellularLocation>
</comment>
<dbReference type="PANTHER" id="PTHR21650:SF2">
    <property type="entry name" value="KINETOCHORE PROTEIN NUF2"/>
    <property type="match status" value="1"/>
</dbReference>
<evidence type="ECO:0000256" key="2">
    <source>
        <dbReference type="ARBA" id="ARBA00004123"/>
    </source>
</evidence>
<reference evidence="18" key="1">
    <citation type="journal article" date="2020" name="Stud. Mycol.">
        <title>101 Dothideomycetes genomes: a test case for predicting lifestyles and emergence of pathogens.</title>
        <authorList>
            <person name="Haridas S."/>
            <person name="Albert R."/>
            <person name="Binder M."/>
            <person name="Bloem J."/>
            <person name="Labutti K."/>
            <person name="Salamov A."/>
            <person name="Andreopoulos B."/>
            <person name="Baker S."/>
            <person name="Barry K."/>
            <person name="Bills G."/>
            <person name="Bluhm B."/>
            <person name="Cannon C."/>
            <person name="Castanera R."/>
            <person name="Culley D."/>
            <person name="Daum C."/>
            <person name="Ezra D."/>
            <person name="Gonzalez J."/>
            <person name="Henrissat B."/>
            <person name="Kuo A."/>
            <person name="Liang C."/>
            <person name="Lipzen A."/>
            <person name="Lutzoni F."/>
            <person name="Magnuson J."/>
            <person name="Mondo S."/>
            <person name="Nolan M."/>
            <person name="Ohm R."/>
            <person name="Pangilinan J."/>
            <person name="Park H.-J."/>
            <person name="Ramirez L."/>
            <person name="Alfaro M."/>
            <person name="Sun H."/>
            <person name="Tritt A."/>
            <person name="Yoshinaga Y."/>
            <person name="Zwiers L.-H."/>
            <person name="Turgeon B."/>
            <person name="Goodwin S."/>
            <person name="Spatafora J."/>
            <person name="Crous P."/>
            <person name="Grigoriev I."/>
        </authorList>
    </citation>
    <scope>NUCLEOTIDE SEQUENCE</scope>
    <source>
        <strain evidence="18">CBS 133067</strain>
    </source>
</reference>
<dbReference type="InterPro" id="IPR038275">
    <property type="entry name" value="Nuf2_N_sf"/>
</dbReference>
<dbReference type="GO" id="GO:0045132">
    <property type="term" value="P:meiotic chromosome segregation"/>
    <property type="evidence" value="ECO:0007669"/>
    <property type="project" value="TreeGrafter"/>
</dbReference>
<sequence>MDFNARMSMARSTSNVGSQRRPQQDESEAFMTLPDKEIAGCVSDIGINFTVADLQKPNPQQIQKIFEWFAELLMNTTRDVVAPAMRVAAEDVCGDASDADRIFTSDTRDLMGFFITCRRLLGECGIHDFSFADLYRPTYPRLVKLFSYIINFIRFRETQTPVIDEHFNKSERTKLRVDELFHANQAKEQRLAELEAGRKAREQALQRKEQRTADLKSKLLELKSEQERITAAMEREKSSVSRLRGVLEDKTTQCLNARQEVEKLRPYTAQSPQALEAQLRDLSAVLANEKAQIEMLERRARALQASADAFVQVTGDVGACTRLLHDLGGDLAREEEEAAKASRHRDALSERSRNVTDVERQEKLLKKQLGNVQARTEKLRKTAEERAEKARERMDELRAVHRQLADERGERGREMERRRVRIEQTEKKMADLKENIENEVHAAHDEYLKMESHIKLYITEMDQCIA</sequence>
<feature type="coiled-coil region" evidence="14">
    <location>
        <begin position="177"/>
        <end position="225"/>
    </location>
</feature>
<evidence type="ECO:0000259" key="17">
    <source>
        <dbReference type="Pfam" id="PF18595"/>
    </source>
</evidence>
<dbReference type="AlphaFoldDB" id="A0A9P4MA67"/>
<evidence type="ECO:0000256" key="10">
    <source>
        <dbReference type="ARBA" id="ARBA00023054"/>
    </source>
</evidence>
<dbReference type="Pfam" id="PF18595">
    <property type="entry name" value="Nuf2_DHR10-like"/>
    <property type="match status" value="1"/>
</dbReference>
<dbReference type="Proteomes" id="UP000799772">
    <property type="component" value="Unassembled WGS sequence"/>
</dbReference>
<evidence type="ECO:0000256" key="1">
    <source>
        <dbReference type="ARBA" id="ARBA00002772"/>
    </source>
</evidence>
<feature type="region of interest" description="Disordered" evidence="15">
    <location>
        <begin position="335"/>
        <end position="356"/>
    </location>
</feature>
<dbReference type="GO" id="GO:0007052">
    <property type="term" value="P:mitotic spindle organization"/>
    <property type="evidence" value="ECO:0007669"/>
    <property type="project" value="TreeGrafter"/>
</dbReference>
<evidence type="ECO:0000313" key="18">
    <source>
        <dbReference type="EMBL" id="KAF2103376.1"/>
    </source>
</evidence>
<feature type="domain" description="Nuf2 DHR10-like" evidence="17">
    <location>
        <begin position="286"/>
        <end position="399"/>
    </location>
</feature>
<evidence type="ECO:0000256" key="3">
    <source>
        <dbReference type="ARBA" id="ARBA00004629"/>
    </source>
</evidence>
<keyword evidence="9" id="KW-0995">Kinetochore</keyword>
<evidence type="ECO:0000259" key="16">
    <source>
        <dbReference type="Pfam" id="PF03800"/>
    </source>
</evidence>
<evidence type="ECO:0000256" key="9">
    <source>
        <dbReference type="ARBA" id="ARBA00022838"/>
    </source>
</evidence>